<keyword evidence="3" id="KW-1185">Reference proteome</keyword>
<gene>
    <name evidence="2" type="ORF">ESZ00_08120</name>
</gene>
<dbReference type="InterPro" id="IPR036388">
    <property type="entry name" value="WH-like_DNA-bd_sf"/>
</dbReference>
<organism evidence="2 3">
    <name type="scientific">Silvibacterium dinghuense</name>
    <dbReference type="NCBI Taxonomy" id="1560006"/>
    <lineage>
        <taxon>Bacteria</taxon>
        <taxon>Pseudomonadati</taxon>
        <taxon>Acidobacteriota</taxon>
        <taxon>Terriglobia</taxon>
        <taxon>Terriglobales</taxon>
        <taxon>Acidobacteriaceae</taxon>
        <taxon>Silvibacterium</taxon>
    </lineage>
</organism>
<sequence>MFREKDADAGQLIQGTLEMLILRALTRGPQHGYAVAEWIHNTSQQVLRVEEGALYPALHRLELRGLLAAKWGMSENNRRAKFYQLTAEGKKRLEAESQRWARLSAAVAFVMQAS</sequence>
<evidence type="ECO:0000313" key="2">
    <source>
        <dbReference type="EMBL" id="RXS97814.1"/>
    </source>
</evidence>
<dbReference type="OrthoDB" id="9808017at2"/>
<reference evidence="2 3" key="1">
    <citation type="journal article" date="2016" name="Int. J. Syst. Evol. Microbiol.">
        <title>Acidipila dinghuensis sp. nov., an acidobacterium isolated from forest soil.</title>
        <authorList>
            <person name="Jiang Y.W."/>
            <person name="Wang J."/>
            <person name="Chen M.H."/>
            <person name="Lv Y.Y."/>
            <person name="Qiu L.H."/>
        </authorList>
    </citation>
    <scope>NUCLEOTIDE SEQUENCE [LARGE SCALE GENOMIC DNA]</scope>
    <source>
        <strain evidence="2 3">DHOF10</strain>
    </source>
</reference>
<proteinExistence type="predicted"/>
<accession>A0A4Q1SJI2</accession>
<dbReference type="SUPFAM" id="SSF46785">
    <property type="entry name" value="Winged helix' DNA-binding domain"/>
    <property type="match status" value="1"/>
</dbReference>
<dbReference type="InterPro" id="IPR052509">
    <property type="entry name" value="Metal_resp_DNA-bind_regulator"/>
</dbReference>
<dbReference type="InterPro" id="IPR005149">
    <property type="entry name" value="Tscrpt_reg_PadR_N"/>
</dbReference>
<dbReference type="RefSeq" id="WP_129207593.1">
    <property type="nucleotide sequence ID" value="NZ_BMGU01000001.1"/>
</dbReference>
<dbReference type="Pfam" id="PF03551">
    <property type="entry name" value="PadR"/>
    <property type="match status" value="1"/>
</dbReference>
<dbReference type="AlphaFoldDB" id="A0A4Q1SJI2"/>
<name>A0A4Q1SJI2_9BACT</name>
<dbReference type="PANTHER" id="PTHR33169:SF14">
    <property type="entry name" value="TRANSCRIPTIONAL REGULATOR RV3488"/>
    <property type="match status" value="1"/>
</dbReference>
<dbReference type="Proteomes" id="UP000290253">
    <property type="component" value="Unassembled WGS sequence"/>
</dbReference>
<dbReference type="EMBL" id="SDMK01000001">
    <property type="protein sequence ID" value="RXS97814.1"/>
    <property type="molecule type" value="Genomic_DNA"/>
</dbReference>
<evidence type="ECO:0000259" key="1">
    <source>
        <dbReference type="Pfam" id="PF03551"/>
    </source>
</evidence>
<dbReference type="InterPro" id="IPR036390">
    <property type="entry name" value="WH_DNA-bd_sf"/>
</dbReference>
<feature type="domain" description="Transcription regulator PadR N-terminal" evidence="1">
    <location>
        <begin position="21"/>
        <end position="94"/>
    </location>
</feature>
<evidence type="ECO:0000313" key="3">
    <source>
        <dbReference type="Proteomes" id="UP000290253"/>
    </source>
</evidence>
<protein>
    <submittedName>
        <fullName evidence="2">PadR family transcriptional regulator</fullName>
    </submittedName>
</protein>
<dbReference type="NCBIfam" id="TIGR03433">
    <property type="entry name" value="padR_acidobact"/>
    <property type="match status" value="1"/>
</dbReference>
<dbReference type="InterPro" id="IPR017799">
    <property type="entry name" value="Tscrpt_reg_PadR_acidobac-type"/>
</dbReference>
<comment type="caution">
    <text evidence="2">The sequence shown here is derived from an EMBL/GenBank/DDBJ whole genome shotgun (WGS) entry which is preliminary data.</text>
</comment>
<dbReference type="PANTHER" id="PTHR33169">
    <property type="entry name" value="PADR-FAMILY TRANSCRIPTIONAL REGULATOR"/>
    <property type="match status" value="1"/>
</dbReference>
<dbReference type="Gene3D" id="1.10.10.10">
    <property type="entry name" value="Winged helix-like DNA-binding domain superfamily/Winged helix DNA-binding domain"/>
    <property type="match status" value="1"/>
</dbReference>